<organism evidence="1 2">
    <name type="scientific">Stylosanthes scabra</name>
    <dbReference type="NCBI Taxonomy" id="79078"/>
    <lineage>
        <taxon>Eukaryota</taxon>
        <taxon>Viridiplantae</taxon>
        <taxon>Streptophyta</taxon>
        <taxon>Embryophyta</taxon>
        <taxon>Tracheophyta</taxon>
        <taxon>Spermatophyta</taxon>
        <taxon>Magnoliopsida</taxon>
        <taxon>eudicotyledons</taxon>
        <taxon>Gunneridae</taxon>
        <taxon>Pentapetalae</taxon>
        <taxon>rosids</taxon>
        <taxon>fabids</taxon>
        <taxon>Fabales</taxon>
        <taxon>Fabaceae</taxon>
        <taxon>Papilionoideae</taxon>
        <taxon>50 kb inversion clade</taxon>
        <taxon>dalbergioids sensu lato</taxon>
        <taxon>Dalbergieae</taxon>
        <taxon>Pterocarpus clade</taxon>
        <taxon>Stylosanthes</taxon>
    </lineage>
</organism>
<sequence length="119" mass="13323">LDQIGDNNPTCNNTFHFRITPEYLTSIISGFSIAINVVRTFNDHVIGTVRIMMSNILYNVELPMKPCFSAVQVCCQSGETTVGVERGRQGGGRWRCSATRFDVEGRETVLHQGSRTLQR</sequence>
<dbReference type="Proteomes" id="UP001341840">
    <property type="component" value="Unassembled WGS sequence"/>
</dbReference>
<protein>
    <submittedName>
        <fullName evidence="1">Uncharacterized protein</fullName>
    </submittedName>
</protein>
<gene>
    <name evidence="1" type="ORF">PIB30_060198</name>
</gene>
<accession>A0ABU6WIU3</accession>
<evidence type="ECO:0000313" key="2">
    <source>
        <dbReference type="Proteomes" id="UP001341840"/>
    </source>
</evidence>
<name>A0ABU6WIU3_9FABA</name>
<comment type="caution">
    <text evidence="1">The sequence shown here is derived from an EMBL/GenBank/DDBJ whole genome shotgun (WGS) entry which is preliminary data.</text>
</comment>
<evidence type="ECO:0000313" key="1">
    <source>
        <dbReference type="EMBL" id="MED6185760.1"/>
    </source>
</evidence>
<feature type="non-terminal residue" evidence="1">
    <location>
        <position position="1"/>
    </location>
</feature>
<dbReference type="EMBL" id="JASCZI010181772">
    <property type="protein sequence ID" value="MED6185760.1"/>
    <property type="molecule type" value="Genomic_DNA"/>
</dbReference>
<proteinExistence type="predicted"/>
<keyword evidence="2" id="KW-1185">Reference proteome</keyword>
<reference evidence="1 2" key="1">
    <citation type="journal article" date="2023" name="Plants (Basel)">
        <title>Bridging the Gap: Combining Genomics and Transcriptomics Approaches to Understand Stylosanthes scabra, an Orphan Legume from the Brazilian Caatinga.</title>
        <authorList>
            <person name="Ferreira-Neto J.R.C."/>
            <person name="da Silva M.D."/>
            <person name="Binneck E."/>
            <person name="de Melo N.F."/>
            <person name="da Silva R.H."/>
            <person name="de Melo A.L.T.M."/>
            <person name="Pandolfi V."/>
            <person name="Bustamante F.O."/>
            <person name="Brasileiro-Vidal A.C."/>
            <person name="Benko-Iseppon A.M."/>
        </authorList>
    </citation>
    <scope>NUCLEOTIDE SEQUENCE [LARGE SCALE GENOMIC DNA]</scope>
    <source>
        <tissue evidence="1">Leaves</tissue>
    </source>
</reference>